<dbReference type="AlphaFoldDB" id="A0A9P0Z8B1"/>
<dbReference type="Proteomes" id="UP001152484">
    <property type="component" value="Unassembled WGS sequence"/>
</dbReference>
<comment type="caution">
    <text evidence="2">The sequence shown here is derived from an EMBL/GenBank/DDBJ whole genome shotgun (WGS) entry which is preliminary data.</text>
</comment>
<reference evidence="2" key="1">
    <citation type="submission" date="2022-07" db="EMBL/GenBank/DDBJ databases">
        <authorList>
            <person name="Macas J."/>
            <person name="Novak P."/>
            <person name="Neumann P."/>
        </authorList>
    </citation>
    <scope>NUCLEOTIDE SEQUENCE</scope>
</reference>
<protein>
    <submittedName>
        <fullName evidence="2">Uncharacterized protein</fullName>
    </submittedName>
</protein>
<feature type="region of interest" description="Disordered" evidence="1">
    <location>
        <begin position="1"/>
        <end position="22"/>
    </location>
</feature>
<dbReference type="EMBL" id="CAMAPE010000030">
    <property type="protein sequence ID" value="CAH9093395.1"/>
    <property type="molecule type" value="Genomic_DNA"/>
</dbReference>
<evidence type="ECO:0000256" key="1">
    <source>
        <dbReference type="SAM" id="MobiDB-lite"/>
    </source>
</evidence>
<name>A0A9P0Z8B1_CUSEU</name>
<organism evidence="2 3">
    <name type="scientific">Cuscuta europaea</name>
    <name type="common">European dodder</name>
    <dbReference type="NCBI Taxonomy" id="41803"/>
    <lineage>
        <taxon>Eukaryota</taxon>
        <taxon>Viridiplantae</taxon>
        <taxon>Streptophyta</taxon>
        <taxon>Embryophyta</taxon>
        <taxon>Tracheophyta</taxon>
        <taxon>Spermatophyta</taxon>
        <taxon>Magnoliopsida</taxon>
        <taxon>eudicotyledons</taxon>
        <taxon>Gunneridae</taxon>
        <taxon>Pentapetalae</taxon>
        <taxon>asterids</taxon>
        <taxon>lamiids</taxon>
        <taxon>Solanales</taxon>
        <taxon>Convolvulaceae</taxon>
        <taxon>Cuscuteae</taxon>
        <taxon>Cuscuta</taxon>
        <taxon>Cuscuta subgen. Cuscuta</taxon>
    </lineage>
</organism>
<dbReference type="OrthoDB" id="1327832at2759"/>
<keyword evidence="3" id="KW-1185">Reference proteome</keyword>
<accession>A0A9P0Z8B1</accession>
<proteinExistence type="predicted"/>
<evidence type="ECO:0000313" key="2">
    <source>
        <dbReference type="EMBL" id="CAH9093395.1"/>
    </source>
</evidence>
<sequence>MKKEGKLKGKIGRRKESKPPENRHCWGLFLSCRPESRPPFTKAARLLAAVKIFRFQSGLERALIEGLSKATIVAHHKFQVEVEACYRCPLLRGYLGEKM</sequence>
<evidence type="ECO:0000313" key="3">
    <source>
        <dbReference type="Proteomes" id="UP001152484"/>
    </source>
</evidence>
<gene>
    <name evidence="2" type="ORF">CEURO_LOCUS12338</name>
</gene>